<feature type="signal peptide" evidence="5">
    <location>
        <begin position="1"/>
        <end position="26"/>
    </location>
</feature>
<dbReference type="EnsemblPlants" id="OB02G31480.1">
    <property type="protein sequence ID" value="OB02G31480.1"/>
    <property type="gene ID" value="OB02G31480"/>
</dbReference>
<evidence type="ECO:0000256" key="5">
    <source>
        <dbReference type="SAM" id="SignalP"/>
    </source>
</evidence>
<name>J3LET1_ORYBR</name>
<dbReference type="Gramene" id="OB02G31480.1">
    <property type="protein sequence ID" value="OB02G31480.1"/>
    <property type="gene ID" value="OB02G31480"/>
</dbReference>
<keyword evidence="3 5" id="KW-0732">Signal</keyword>
<evidence type="ECO:0000256" key="2">
    <source>
        <dbReference type="ARBA" id="ARBA00022525"/>
    </source>
</evidence>
<dbReference type="Proteomes" id="UP000006038">
    <property type="component" value="Unassembled WGS sequence"/>
</dbReference>
<evidence type="ECO:0000313" key="7">
    <source>
        <dbReference type="Proteomes" id="UP000006038"/>
    </source>
</evidence>
<dbReference type="Gene3D" id="3.80.10.10">
    <property type="entry name" value="Ribonuclease Inhibitor"/>
    <property type="match status" value="1"/>
</dbReference>
<protein>
    <recommendedName>
        <fullName evidence="8">Leucine-rich repeat-containing N-terminal plant-type domain-containing protein</fullName>
    </recommendedName>
</protein>
<dbReference type="InterPro" id="IPR032675">
    <property type="entry name" value="LRR_dom_sf"/>
</dbReference>
<dbReference type="Pfam" id="PF00560">
    <property type="entry name" value="LRR_1"/>
    <property type="match status" value="2"/>
</dbReference>
<dbReference type="PANTHER" id="PTHR32093:SF159">
    <property type="entry name" value="OS02G0616100 PROTEIN"/>
    <property type="match status" value="1"/>
</dbReference>
<dbReference type="KEGG" id="obr:102710185"/>
<keyword evidence="4" id="KW-0677">Repeat</keyword>
<proteinExistence type="predicted"/>
<comment type="subcellular location">
    <subcellularLocation>
        <location evidence="1">Secreted</location>
    </subcellularLocation>
</comment>
<evidence type="ECO:0000256" key="4">
    <source>
        <dbReference type="ARBA" id="ARBA00022737"/>
    </source>
</evidence>
<accession>J3LET1</accession>
<evidence type="ECO:0000256" key="1">
    <source>
        <dbReference type="ARBA" id="ARBA00004613"/>
    </source>
</evidence>
<dbReference type="HOGENOM" id="CLU_000288_23_1_1"/>
<evidence type="ECO:0008006" key="8">
    <source>
        <dbReference type="Google" id="ProtNLM"/>
    </source>
</evidence>
<dbReference type="SUPFAM" id="SSF52058">
    <property type="entry name" value="L domain-like"/>
    <property type="match status" value="1"/>
</dbReference>
<dbReference type="OMA" id="TGHDICA"/>
<dbReference type="GeneID" id="102710185"/>
<dbReference type="InterPro" id="IPR051582">
    <property type="entry name" value="LRR_extensin-like_regulator"/>
</dbReference>
<dbReference type="PANTHER" id="PTHR32093">
    <property type="entry name" value="LEUCINE-RICH REPEAT EXTENSIN-LIKE PROTEIN 3-RELATED"/>
    <property type="match status" value="1"/>
</dbReference>
<dbReference type="GO" id="GO:0005576">
    <property type="term" value="C:extracellular region"/>
    <property type="evidence" value="ECO:0007669"/>
    <property type="project" value="UniProtKB-SubCell"/>
</dbReference>
<organism evidence="6">
    <name type="scientific">Oryza brachyantha</name>
    <name type="common">malo sina</name>
    <dbReference type="NCBI Taxonomy" id="4533"/>
    <lineage>
        <taxon>Eukaryota</taxon>
        <taxon>Viridiplantae</taxon>
        <taxon>Streptophyta</taxon>
        <taxon>Embryophyta</taxon>
        <taxon>Tracheophyta</taxon>
        <taxon>Spermatophyta</taxon>
        <taxon>Magnoliopsida</taxon>
        <taxon>Liliopsida</taxon>
        <taxon>Poales</taxon>
        <taxon>Poaceae</taxon>
        <taxon>BOP clade</taxon>
        <taxon>Oryzoideae</taxon>
        <taxon>Oryzeae</taxon>
        <taxon>Oryzinae</taxon>
        <taxon>Oryza</taxon>
    </lineage>
</organism>
<dbReference type="AlphaFoldDB" id="J3LET1"/>
<keyword evidence="7" id="KW-1185">Reference proteome</keyword>
<dbReference type="STRING" id="4533.J3LET1"/>
<dbReference type="eggNOG" id="ENOG502QQ8K">
    <property type="taxonomic scope" value="Eukaryota"/>
</dbReference>
<dbReference type="OrthoDB" id="663473at2759"/>
<dbReference type="InterPro" id="IPR001611">
    <property type="entry name" value="Leu-rich_rpt"/>
</dbReference>
<sequence>MAILLKSSLTRNLFFLLSYTAAIVAASRVQLPYKSSQQNALSHYPQPQDFPSARLYQAYYVIQRFKNTITCDPLNITSTWTGPDICGNKTYVGFYCTTLPGHGLTITSAVLDSFGLCAPKLEGFIDQLPDLALFQSSSNKFDAFNAPNFAGLSYLYNLDIDDRNTFQSSAIDLPTKDLANFNLCVLYGIFCGGLKVGKVSLVARTADKGAIPSVTNARALLLNNDNISGQLPADLGFSKFSYLALANNKLTGSIPPSISNLQGSLLEMLLLNNQLSGCLPYEVGMLTKANVIDAGMNQLTGPIPSSFSCLTSVEQLNLGSNRLYGEIPAALCNPAAGPASRLANLTLSSNYLTSVGPSCLPLIKDGVVNVKNNCIPGFANQRRSAECASFLSQPKTCPEASANHVACPAAAANIAAAPAERVANEYSSYVTYATLHD</sequence>
<reference evidence="6" key="1">
    <citation type="submission" date="2013-04" db="UniProtKB">
        <authorList>
            <consortium name="EnsemblPlants"/>
        </authorList>
    </citation>
    <scope>IDENTIFICATION</scope>
</reference>
<feature type="chain" id="PRO_5003772241" description="Leucine-rich repeat-containing N-terminal plant-type domain-containing protein" evidence="5">
    <location>
        <begin position="27"/>
        <end position="437"/>
    </location>
</feature>
<keyword evidence="2" id="KW-0964">Secreted</keyword>
<evidence type="ECO:0000313" key="6">
    <source>
        <dbReference type="EnsemblPlants" id="OB02G31480.1"/>
    </source>
</evidence>
<evidence type="ECO:0000256" key="3">
    <source>
        <dbReference type="ARBA" id="ARBA00022729"/>
    </source>
</evidence>